<gene>
    <name evidence="1" type="ORF">CV103_19910</name>
</gene>
<dbReference type="EMBL" id="PHHF01000079">
    <property type="protein sequence ID" value="PTD16785.1"/>
    <property type="molecule type" value="Genomic_DNA"/>
</dbReference>
<sequence>MGNGQPLSLVSISFHGEPSLFVTNAGHDPRIIPIAGLQKAVAYSPDNSPHGGVGDWRPEYPLGPVGKSLMFIGSSLFADKLDDNYLISVTRDAPSGSLNLQATLTFPLPINNLSEIWSEYDFKGGGPGDK</sequence>
<reference evidence="1 2" key="1">
    <citation type="submission" date="2017-11" db="EMBL/GenBank/DDBJ databases">
        <title>Sphingomonas oleivorans sp. nov., isolated from oil-contaminated soil.</title>
        <authorList>
            <person name="Wang L."/>
            <person name="Chen L."/>
        </authorList>
    </citation>
    <scope>NUCLEOTIDE SEQUENCE [LARGE SCALE GENOMIC DNA]</scope>
    <source>
        <strain evidence="1 2">K101</strain>
    </source>
</reference>
<protein>
    <submittedName>
        <fullName evidence="1">Uncharacterized protein</fullName>
    </submittedName>
</protein>
<name>A0A2T4HLX6_9SPHN</name>
<proteinExistence type="predicted"/>
<dbReference type="Proteomes" id="UP000241206">
    <property type="component" value="Unassembled WGS sequence"/>
</dbReference>
<evidence type="ECO:0000313" key="1">
    <source>
        <dbReference type="EMBL" id="PTD16785.1"/>
    </source>
</evidence>
<dbReference type="AlphaFoldDB" id="A0A2T4HLX6"/>
<evidence type="ECO:0000313" key="2">
    <source>
        <dbReference type="Proteomes" id="UP000241206"/>
    </source>
</evidence>
<accession>A0A2T4HLX6</accession>
<comment type="caution">
    <text evidence="1">The sequence shown here is derived from an EMBL/GenBank/DDBJ whole genome shotgun (WGS) entry which is preliminary data.</text>
</comment>
<keyword evidence="2" id="KW-1185">Reference proteome</keyword>
<organism evidence="1 2">
    <name type="scientific">Edaphosphingomonas fennica</name>
    <dbReference type="NCBI Taxonomy" id="114404"/>
    <lineage>
        <taxon>Bacteria</taxon>
        <taxon>Pseudomonadati</taxon>
        <taxon>Pseudomonadota</taxon>
        <taxon>Alphaproteobacteria</taxon>
        <taxon>Sphingomonadales</taxon>
        <taxon>Rhizorhabdaceae</taxon>
        <taxon>Edaphosphingomonas</taxon>
    </lineage>
</organism>